<evidence type="ECO:0000313" key="1">
    <source>
        <dbReference type="EMBL" id="KAL3510349.1"/>
    </source>
</evidence>
<reference evidence="1 2" key="1">
    <citation type="submission" date="2024-11" db="EMBL/GenBank/DDBJ databases">
        <title>A near-complete genome assembly of Cinchona calisaya.</title>
        <authorList>
            <person name="Lian D.C."/>
            <person name="Zhao X.W."/>
            <person name="Wei L."/>
        </authorList>
    </citation>
    <scope>NUCLEOTIDE SEQUENCE [LARGE SCALE GENOMIC DNA]</scope>
    <source>
        <tissue evidence="1">Nenye</tissue>
    </source>
</reference>
<sequence length="230" mass="25490">MGSVPSTSTVVVVEAQPITTVFDVDSTIVQPQGPTISTRASIPAMIPITARVTIALTFLLVESKSVLAWSTSTSKALNMALAEHIQSIEIFQKSKEIGYRSKATEDQLNPIIMKDNLPNVEMEATGLYDLKMTAEALDELKAMFRAHLPIAMIDYSKLAAVVNKAICTAIQSVSPNLVLNPLQQPKVKDIDHYHKLMRSMRIQPLVEDQTWKRQRSGWKNTRNLGNTRSS</sequence>
<accession>A0ABD2YU23</accession>
<name>A0ABD2YU23_9GENT</name>
<evidence type="ECO:0000313" key="2">
    <source>
        <dbReference type="Proteomes" id="UP001630127"/>
    </source>
</evidence>
<gene>
    <name evidence="1" type="ORF">ACH5RR_029750</name>
</gene>
<protein>
    <submittedName>
        <fullName evidence="1">Uncharacterized protein</fullName>
    </submittedName>
</protein>
<dbReference type="AlphaFoldDB" id="A0ABD2YU23"/>
<dbReference type="EMBL" id="JBJUIK010000012">
    <property type="protein sequence ID" value="KAL3510349.1"/>
    <property type="molecule type" value="Genomic_DNA"/>
</dbReference>
<organism evidence="1 2">
    <name type="scientific">Cinchona calisaya</name>
    <dbReference type="NCBI Taxonomy" id="153742"/>
    <lineage>
        <taxon>Eukaryota</taxon>
        <taxon>Viridiplantae</taxon>
        <taxon>Streptophyta</taxon>
        <taxon>Embryophyta</taxon>
        <taxon>Tracheophyta</taxon>
        <taxon>Spermatophyta</taxon>
        <taxon>Magnoliopsida</taxon>
        <taxon>eudicotyledons</taxon>
        <taxon>Gunneridae</taxon>
        <taxon>Pentapetalae</taxon>
        <taxon>asterids</taxon>
        <taxon>lamiids</taxon>
        <taxon>Gentianales</taxon>
        <taxon>Rubiaceae</taxon>
        <taxon>Cinchonoideae</taxon>
        <taxon>Cinchoneae</taxon>
        <taxon>Cinchona</taxon>
    </lineage>
</organism>
<comment type="caution">
    <text evidence="1">The sequence shown here is derived from an EMBL/GenBank/DDBJ whole genome shotgun (WGS) entry which is preliminary data.</text>
</comment>
<keyword evidence="2" id="KW-1185">Reference proteome</keyword>
<proteinExistence type="predicted"/>
<dbReference type="Proteomes" id="UP001630127">
    <property type="component" value="Unassembled WGS sequence"/>
</dbReference>